<dbReference type="AlphaFoldDB" id="A0A329YDX9"/>
<comment type="caution">
    <text evidence="1">The sequence shown here is derived from an EMBL/GenBank/DDBJ whole genome shotgun (WGS) entry which is preliminary data.</text>
</comment>
<organism evidence="1 2">
    <name type="scientific">Rhizobium tropici</name>
    <dbReference type="NCBI Taxonomy" id="398"/>
    <lineage>
        <taxon>Bacteria</taxon>
        <taxon>Pseudomonadati</taxon>
        <taxon>Pseudomonadota</taxon>
        <taxon>Alphaproteobacteria</taxon>
        <taxon>Hyphomicrobiales</taxon>
        <taxon>Rhizobiaceae</taxon>
        <taxon>Rhizobium/Agrobacterium group</taxon>
        <taxon>Rhizobium</taxon>
    </lineage>
</organism>
<dbReference type="Proteomes" id="UP000251205">
    <property type="component" value="Unassembled WGS sequence"/>
</dbReference>
<proteinExistence type="predicted"/>
<protein>
    <submittedName>
        <fullName evidence="1">Uncharacterized protein</fullName>
    </submittedName>
</protein>
<gene>
    <name evidence="1" type="ORF">DQ393_06275</name>
</gene>
<dbReference type="RefSeq" id="WP_112340925.1">
    <property type="nucleotide sequence ID" value="NZ_QMKK01000022.1"/>
</dbReference>
<sequence length="60" mass="6409">MGRRAIPVTQDAIQRAIKAVVKAGIEVKTIRVEPNGAVVINGDANAFSQKELDESAEGYL</sequence>
<dbReference type="EMBL" id="QMKK01000022">
    <property type="protein sequence ID" value="RAX42439.1"/>
    <property type="molecule type" value="Genomic_DNA"/>
</dbReference>
<name>A0A329YDX9_RHITR</name>
<accession>A0A329YDX9</accession>
<evidence type="ECO:0000313" key="2">
    <source>
        <dbReference type="Proteomes" id="UP000251205"/>
    </source>
</evidence>
<reference evidence="1 2" key="1">
    <citation type="submission" date="2018-06" db="EMBL/GenBank/DDBJ databases">
        <title>Whole Genome Sequence of an efficient microsymbiont, Rhizobium tropici.</title>
        <authorList>
            <person name="Srinivasan R."/>
            <person name="Singh H.V."/>
            <person name="Srivastava R."/>
            <person name="Kumari B."/>
            <person name="Radhakrishna A."/>
        </authorList>
    </citation>
    <scope>NUCLEOTIDE SEQUENCE [LARGE SCALE GENOMIC DNA]</scope>
    <source>
        <strain evidence="1 2">IGFRI Rhizo-19</strain>
    </source>
</reference>
<dbReference type="OrthoDB" id="8391596at2"/>
<evidence type="ECO:0000313" key="1">
    <source>
        <dbReference type="EMBL" id="RAX42439.1"/>
    </source>
</evidence>